<feature type="signal peptide" evidence="2">
    <location>
        <begin position="1"/>
        <end position="23"/>
    </location>
</feature>
<keyword evidence="2" id="KW-0732">Signal</keyword>
<dbReference type="RefSeq" id="WP_149728556.1">
    <property type="nucleotide sequence ID" value="NZ_VUJV01000003.1"/>
</dbReference>
<evidence type="ECO:0000256" key="2">
    <source>
        <dbReference type="SAM" id="SignalP"/>
    </source>
</evidence>
<feature type="chain" id="PRO_5039170594" description="DUF6318 domain-containing protein" evidence="2">
    <location>
        <begin position="24"/>
        <end position="195"/>
    </location>
</feature>
<protein>
    <recommendedName>
        <fullName evidence="3">DUF6318 domain-containing protein</fullName>
    </recommendedName>
</protein>
<name>A0A5B1LER1_9ACTN</name>
<reference evidence="4 5" key="2">
    <citation type="submission" date="2019-09" db="EMBL/GenBank/DDBJ databases">
        <authorList>
            <person name="Jin C."/>
        </authorList>
    </citation>
    <scope>NUCLEOTIDE SEQUENCE [LARGE SCALE GENOMIC DNA]</scope>
    <source>
        <strain evidence="4 5">BN130099</strain>
    </source>
</reference>
<feature type="compositionally biased region" description="Low complexity" evidence="1">
    <location>
        <begin position="34"/>
        <end position="51"/>
    </location>
</feature>
<feature type="domain" description="DUF6318" evidence="3">
    <location>
        <begin position="60"/>
        <end position="153"/>
    </location>
</feature>
<dbReference type="PROSITE" id="PS51257">
    <property type="entry name" value="PROKAR_LIPOPROTEIN"/>
    <property type="match status" value="1"/>
</dbReference>
<feature type="region of interest" description="Disordered" evidence="1">
    <location>
        <begin position="28"/>
        <end position="51"/>
    </location>
</feature>
<evidence type="ECO:0000313" key="5">
    <source>
        <dbReference type="Proteomes" id="UP000325003"/>
    </source>
</evidence>
<comment type="caution">
    <text evidence="4">The sequence shown here is derived from an EMBL/GenBank/DDBJ whole genome shotgun (WGS) entry which is preliminary data.</text>
</comment>
<dbReference type="InterPro" id="IPR046281">
    <property type="entry name" value="DUF6318"/>
</dbReference>
<dbReference type="AlphaFoldDB" id="A0A5B1LER1"/>
<dbReference type="Proteomes" id="UP000325003">
    <property type="component" value="Unassembled WGS sequence"/>
</dbReference>
<keyword evidence="5" id="KW-1185">Reference proteome</keyword>
<evidence type="ECO:0000259" key="3">
    <source>
        <dbReference type="Pfam" id="PF19843"/>
    </source>
</evidence>
<dbReference type="Pfam" id="PF19843">
    <property type="entry name" value="DUF6318"/>
    <property type="match status" value="1"/>
</dbReference>
<reference evidence="4 5" key="1">
    <citation type="submission" date="2019-09" db="EMBL/GenBank/DDBJ databases">
        <title>Nocardioides panacisoli sp. nov., isolated from the soil of a ginseng field.</title>
        <authorList>
            <person name="Cho C."/>
        </authorList>
    </citation>
    <scope>NUCLEOTIDE SEQUENCE [LARGE SCALE GENOMIC DNA]</scope>
    <source>
        <strain evidence="4 5">BN130099</strain>
    </source>
</reference>
<proteinExistence type="predicted"/>
<organism evidence="4 5">
    <name type="scientific">Nocardioides humilatus</name>
    <dbReference type="NCBI Taxonomy" id="2607660"/>
    <lineage>
        <taxon>Bacteria</taxon>
        <taxon>Bacillati</taxon>
        <taxon>Actinomycetota</taxon>
        <taxon>Actinomycetes</taxon>
        <taxon>Propionibacteriales</taxon>
        <taxon>Nocardioidaceae</taxon>
        <taxon>Nocardioides</taxon>
    </lineage>
</organism>
<sequence>MNRSLHLRALGVAALLIFTLAGCDGDEDPAEADTSAPMPTTATTVTSTPTVEPMLTSPVEPTMPAAALEPSKAGAEAFVTYYWSVVNYATKTGEVKLLEELDQPACDTCQAGIDGIAKIYSRGGRIVGGDYSVTMLESVESASGRWTVVAHTWIDEQRAIQAGSLNHTYPAGRDKWLMALARVDDSWSVSTLESV</sequence>
<dbReference type="EMBL" id="VUJV01000003">
    <property type="protein sequence ID" value="KAA1419221.1"/>
    <property type="molecule type" value="Genomic_DNA"/>
</dbReference>
<evidence type="ECO:0000256" key="1">
    <source>
        <dbReference type="SAM" id="MobiDB-lite"/>
    </source>
</evidence>
<evidence type="ECO:0000313" key="4">
    <source>
        <dbReference type="EMBL" id="KAA1419221.1"/>
    </source>
</evidence>
<gene>
    <name evidence="4" type="ORF">F0U44_12285</name>
</gene>
<accession>A0A5B1LER1</accession>